<dbReference type="Proteomes" id="UP000224915">
    <property type="component" value="Unassembled WGS sequence"/>
</dbReference>
<organism evidence="3 4">
    <name type="scientific">Serinibacter salmoneus</name>
    <dbReference type="NCBI Taxonomy" id="556530"/>
    <lineage>
        <taxon>Bacteria</taxon>
        <taxon>Bacillati</taxon>
        <taxon>Actinomycetota</taxon>
        <taxon>Actinomycetes</taxon>
        <taxon>Micrococcales</taxon>
        <taxon>Beutenbergiaceae</taxon>
        <taxon>Serinibacter</taxon>
    </lineage>
</organism>
<dbReference type="GO" id="GO:0003676">
    <property type="term" value="F:nucleic acid binding"/>
    <property type="evidence" value="ECO:0007669"/>
    <property type="project" value="InterPro"/>
</dbReference>
<keyword evidence="3" id="KW-0255">Endonuclease</keyword>
<dbReference type="NCBIfam" id="NF009154">
    <property type="entry name" value="PRK12497.3-3"/>
    <property type="match status" value="1"/>
</dbReference>
<dbReference type="PANTHER" id="PTHR34039:SF1">
    <property type="entry name" value="UPF0102 PROTEIN YRAN"/>
    <property type="match status" value="1"/>
</dbReference>
<dbReference type="NCBIfam" id="TIGR00252">
    <property type="entry name" value="YraN family protein"/>
    <property type="match status" value="1"/>
</dbReference>
<comment type="similarity">
    <text evidence="1 2">Belongs to the UPF0102 family.</text>
</comment>
<keyword evidence="3" id="KW-0540">Nuclease</keyword>
<keyword evidence="4" id="KW-1185">Reference proteome</keyword>
<evidence type="ECO:0000256" key="2">
    <source>
        <dbReference type="HAMAP-Rule" id="MF_00048"/>
    </source>
</evidence>
<comment type="caution">
    <text evidence="3">The sequence shown here is derived from an EMBL/GenBank/DDBJ whole genome shotgun (WGS) entry which is preliminary data.</text>
</comment>
<dbReference type="AlphaFoldDB" id="A0A2A9CY36"/>
<dbReference type="OrthoDB" id="9794876at2"/>
<dbReference type="PANTHER" id="PTHR34039">
    <property type="entry name" value="UPF0102 PROTEIN YRAN"/>
    <property type="match status" value="1"/>
</dbReference>
<dbReference type="Pfam" id="PF02021">
    <property type="entry name" value="UPF0102"/>
    <property type="match status" value="1"/>
</dbReference>
<dbReference type="EMBL" id="PDJD01000001">
    <property type="protein sequence ID" value="PFG19313.1"/>
    <property type="molecule type" value="Genomic_DNA"/>
</dbReference>
<evidence type="ECO:0000313" key="4">
    <source>
        <dbReference type="Proteomes" id="UP000224915"/>
    </source>
</evidence>
<name>A0A2A9CY36_9MICO</name>
<protein>
    <recommendedName>
        <fullName evidence="2">UPF0102 protein ATL40_0872</fullName>
    </recommendedName>
</protein>
<dbReference type="NCBIfam" id="NF009150">
    <property type="entry name" value="PRK12497.1-3"/>
    <property type="match status" value="1"/>
</dbReference>
<gene>
    <name evidence="3" type="ORF">ATL40_0872</name>
</gene>
<dbReference type="InterPro" id="IPR003509">
    <property type="entry name" value="UPF0102_YraN-like"/>
</dbReference>
<dbReference type="InterPro" id="IPR011335">
    <property type="entry name" value="Restrct_endonuc-II-like"/>
</dbReference>
<accession>A0A2A9CY36</accession>
<keyword evidence="3" id="KW-0378">Hydrolase</keyword>
<evidence type="ECO:0000313" key="3">
    <source>
        <dbReference type="EMBL" id="PFG19313.1"/>
    </source>
</evidence>
<dbReference type="SUPFAM" id="SSF52980">
    <property type="entry name" value="Restriction endonuclease-like"/>
    <property type="match status" value="1"/>
</dbReference>
<dbReference type="InterPro" id="IPR011856">
    <property type="entry name" value="tRNA_endonuc-like_dom_sf"/>
</dbReference>
<reference evidence="3 4" key="1">
    <citation type="submission" date="2017-10" db="EMBL/GenBank/DDBJ databases">
        <title>Sequencing the genomes of 1000 actinobacteria strains.</title>
        <authorList>
            <person name="Klenk H.-P."/>
        </authorList>
    </citation>
    <scope>NUCLEOTIDE SEQUENCE [LARGE SCALE GENOMIC DNA]</scope>
    <source>
        <strain evidence="3 4">DSM 21801</strain>
    </source>
</reference>
<proteinExistence type="inferred from homology"/>
<dbReference type="RefSeq" id="WP_098468452.1">
    <property type="nucleotide sequence ID" value="NZ_PDJD01000001.1"/>
</dbReference>
<dbReference type="GO" id="GO:0004519">
    <property type="term" value="F:endonuclease activity"/>
    <property type="evidence" value="ECO:0007669"/>
    <property type="project" value="UniProtKB-KW"/>
</dbReference>
<evidence type="ECO:0000256" key="1">
    <source>
        <dbReference type="ARBA" id="ARBA00006738"/>
    </source>
</evidence>
<sequence>MAYKDEVGRAGEQLAAQWVVDQGWELLARNWRVARGEIDLIAREGDTVVAIEVKTRTSATFGGALAAVTPPKVARLRRLFGHWLAEQTVRTGEVRIDVIAVTLAPGRIPEVTHLRGVA</sequence>
<dbReference type="CDD" id="cd20736">
    <property type="entry name" value="PoNe_Nuclease"/>
    <property type="match status" value="1"/>
</dbReference>
<dbReference type="HAMAP" id="MF_00048">
    <property type="entry name" value="UPF0102"/>
    <property type="match status" value="1"/>
</dbReference>
<dbReference type="Gene3D" id="3.40.1350.10">
    <property type="match status" value="1"/>
</dbReference>